<keyword evidence="2" id="KW-1185">Reference proteome</keyword>
<gene>
    <name evidence="1" type="ORF">BKK80_32770</name>
</gene>
<protein>
    <submittedName>
        <fullName evidence="1">Uncharacterized protein</fullName>
    </submittedName>
</protein>
<dbReference type="EMBL" id="CP017755">
    <property type="protein sequence ID" value="AOZ10362.1"/>
    <property type="molecule type" value="Genomic_DNA"/>
</dbReference>
<dbReference type="Proteomes" id="UP000177515">
    <property type="component" value="Chromosome 2"/>
</dbReference>
<reference evidence="1 2" key="1">
    <citation type="submission" date="2016-10" db="EMBL/GenBank/DDBJ databases">
        <title>Complete genome sequences of three Cupriavidus strains isolated from various Malaysian environments.</title>
        <authorList>
            <person name="Abdullah A.A.-A."/>
            <person name="Shafie N.A.H."/>
            <person name="Lau N.S."/>
        </authorList>
    </citation>
    <scope>NUCLEOTIDE SEQUENCE [LARGE SCALE GENOMIC DNA]</scope>
    <source>
        <strain evidence="1 2">USMAA1020</strain>
    </source>
</reference>
<proteinExistence type="predicted"/>
<dbReference type="InterPro" id="IPR044000">
    <property type="entry name" value="Phage_tube_2"/>
</dbReference>
<dbReference type="RefSeq" id="WP_071072843.1">
    <property type="nucleotide sequence ID" value="NZ_CP017755.1"/>
</dbReference>
<sequence length="402" mass="41234">MPIAKGLYKQLRYKAQTGQGVAAGSTGGQILRRVTSDLSLVKDSYQSEEIRADQQIADFRHGVRRVEGTIKGELSPGTYADLIAAALRRDFSAGAVVSGASLTVAGSGPAYTVTRAAGSFLTDGIKAGDVVRLAGGFNAANAAKNLLVVSLTATVLNVLVLNGSALVAEGPIASASVTVQGKKTFVPASGHTDKYLTFEHWYADINQSEQFTDCKVGQLDVSLPATGMATISPQLRGIDMKTGTGAYFTAPAAETAAGVVAAVNGVLLVGGVQVGLVTGLSVSVNGNLSGDPVVGQNTMPDFFPGRLVVTGQFTAYFQDGTLRDAFVGEGEVGIVAALTTSNAANADFIAFNLPRVKLSSAAKDDGEKGIVQTFSFQALLNTAGGTGTASEKTTLSVQDSLA</sequence>
<evidence type="ECO:0000313" key="2">
    <source>
        <dbReference type="Proteomes" id="UP000177515"/>
    </source>
</evidence>
<name>A0ABM6FEP6_9BURK</name>
<dbReference type="Pfam" id="PF18906">
    <property type="entry name" value="Phage_tube_2"/>
    <property type="match status" value="1"/>
</dbReference>
<evidence type="ECO:0000313" key="1">
    <source>
        <dbReference type="EMBL" id="AOZ10362.1"/>
    </source>
</evidence>
<organism evidence="1 2">
    <name type="scientific">Cupriavidus malaysiensis</name>
    <dbReference type="NCBI Taxonomy" id="367825"/>
    <lineage>
        <taxon>Bacteria</taxon>
        <taxon>Pseudomonadati</taxon>
        <taxon>Pseudomonadota</taxon>
        <taxon>Betaproteobacteria</taxon>
        <taxon>Burkholderiales</taxon>
        <taxon>Burkholderiaceae</taxon>
        <taxon>Cupriavidus</taxon>
    </lineage>
</organism>
<accession>A0ABM6FEP6</accession>